<comment type="caution">
    <text evidence="2">The sequence shown here is derived from an EMBL/GenBank/DDBJ whole genome shotgun (WGS) entry which is preliminary data.</text>
</comment>
<name>A0ABN9SBD8_9DINO</name>
<gene>
    <name evidence="2" type="ORF">PCOR1329_LOCUS26714</name>
</gene>
<evidence type="ECO:0000313" key="3">
    <source>
        <dbReference type="Proteomes" id="UP001189429"/>
    </source>
</evidence>
<reference evidence="2" key="1">
    <citation type="submission" date="2023-10" db="EMBL/GenBank/DDBJ databases">
        <authorList>
            <person name="Chen Y."/>
            <person name="Shah S."/>
            <person name="Dougan E. K."/>
            <person name="Thang M."/>
            <person name="Chan C."/>
        </authorList>
    </citation>
    <scope>NUCLEOTIDE SEQUENCE [LARGE SCALE GENOMIC DNA]</scope>
</reference>
<sequence>MRGKKTPGSTSFVDYTKLNYVHISQQVMPAFTPVFNETPSAISSSHRAQMAAHIQTSQSNSMQELAKYKAEGGARMAAIKTSLESLHAMRLYRAPSGADANGALQQGPWAAFGASNKTAQLEKDVENSATCIADMKGSGVSGSSSASLVGSTSGSPPGGAPVNETERSVGTFPRCTAGSQKTAHREQPKGVSKSCGFVFGSAASARAASEFMSDKQARWQGP</sequence>
<accession>A0ABN9SBD8</accession>
<evidence type="ECO:0000256" key="1">
    <source>
        <dbReference type="SAM" id="MobiDB-lite"/>
    </source>
</evidence>
<keyword evidence="3" id="KW-1185">Reference proteome</keyword>
<dbReference type="EMBL" id="CAUYUJ010009555">
    <property type="protein sequence ID" value="CAK0827094.1"/>
    <property type="molecule type" value="Genomic_DNA"/>
</dbReference>
<proteinExistence type="predicted"/>
<feature type="compositionally biased region" description="Low complexity" evidence="1">
    <location>
        <begin position="137"/>
        <end position="155"/>
    </location>
</feature>
<feature type="non-terminal residue" evidence="2">
    <location>
        <position position="222"/>
    </location>
</feature>
<evidence type="ECO:0000313" key="2">
    <source>
        <dbReference type="EMBL" id="CAK0827094.1"/>
    </source>
</evidence>
<feature type="region of interest" description="Disordered" evidence="1">
    <location>
        <begin position="136"/>
        <end position="191"/>
    </location>
</feature>
<dbReference type="Proteomes" id="UP001189429">
    <property type="component" value="Unassembled WGS sequence"/>
</dbReference>
<protein>
    <submittedName>
        <fullName evidence="2">Uncharacterized protein</fullName>
    </submittedName>
</protein>
<organism evidence="2 3">
    <name type="scientific">Prorocentrum cordatum</name>
    <dbReference type="NCBI Taxonomy" id="2364126"/>
    <lineage>
        <taxon>Eukaryota</taxon>
        <taxon>Sar</taxon>
        <taxon>Alveolata</taxon>
        <taxon>Dinophyceae</taxon>
        <taxon>Prorocentrales</taxon>
        <taxon>Prorocentraceae</taxon>
        <taxon>Prorocentrum</taxon>
    </lineage>
</organism>